<accession>A0A8J4YFK5</accession>
<name>A0A8J4YFK5_CHIOP</name>
<gene>
    <name evidence="2" type="ORF">GWK47_048512</name>
</gene>
<feature type="compositionally biased region" description="Gly residues" evidence="1">
    <location>
        <begin position="58"/>
        <end position="69"/>
    </location>
</feature>
<dbReference type="PANTHER" id="PTHR22255">
    <property type="entry name" value="LP06548P"/>
    <property type="match status" value="1"/>
</dbReference>
<reference evidence="2" key="1">
    <citation type="submission" date="2020-07" db="EMBL/GenBank/DDBJ databases">
        <title>The High-quality genome of the commercially important snow crab, Chionoecetes opilio.</title>
        <authorList>
            <person name="Jeong J.-H."/>
            <person name="Ryu S."/>
        </authorList>
    </citation>
    <scope>NUCLEOTIDE SEQUENCE</scope>
    <source>
        <strain evidence="2">MADBK_172401_WGS</strain>
        <tissue evidence="2">Digestive gland</tissue>
    </source>
</reference>
<dbReference type="GO" id="GO:0061909">
    <property type="term" value="P:autophagosome-lysosome fusion"/>
    <property type="evidence" value="ECO:0007669"/>
    <property type="project" value="TreeGrafter"/>
</dbReference>
<proteinExistence type="predicted"/>
<dbReference type="Proteomes" id="UP000770661">
    <property type="component" value="Unassembled WGS sequence"/>
</dbReference>
<dbReference type="EMBL" id="JACEEZ010012877">
    <property type="protein sequence ID" value="KAG0720440.1"/>
    <property type="molecule type" value="Genomic_DNA"/>
</dbReference>
<evidence type="ECO:0000256" key="1">
    <source>
        <dbReference type="SAM" id="MobiDB-lite"/>
    </source>
</evidence>
<keyword evidence="3" id="KW-1185">Reference proteome</keyword>
<evidence type="ECO:0000313" key="3">
    <source>
        <dbReference type="Proteomes" id="UP000770661"/>
    </source>
</evidence>
<feature type="compositionally biased region" description="Low complexity" evidence="1">
    <location>
        <begin position="211"/>
        <end position="221"/>
    </location>
</feature>
<dbReference type="AlphaFoldDB" id="A0A8J4YFK5"/>
<feature type="region of interest" description="Disordered" evidence="1">
    <location>
        <begin position="48"/>
        <end position="69"/>
    </location>
</feature>
<comment type="caution">
    <text evidence="2">The sequence shown here is derived from an EMBL/GenBank/DDBJ whole genome shotgun (WGS) entry which is preliminary data.</text>
</comment>
<organism evidence="2 3">
    <name type="scientific">Chionoecetes opilio</name>
    <name type="common">Atlantic snow crab</name>
    <name type="synonym">Cancer opilio</name>
    <dbReference type="NCBI Taxonomy" id="41210"/>
    <lineage>
        <taxon>Eukaryota</taxon>
        <taxon>Metazoa</taxon>
        <taxon>Ecdysozoa</taxon>
        <taxon>Arthropoda</taxon>
        <taxon>Crustacea</taxon>
        <taxon>Multicrustacea</taxon>
        <taxon>Malacostraca</taxon>
        <taxon>Eumalacostraca</taxon>
        <taxon>Eucarida</taxon>
        <taxon>Decapoda</taxon>
        <taxon>Pleocyemata</taxon>
        <taxon>Brachyura</taxon>
        <taxon>Eubrachyura</taxon>
        <taxon>Majoidea</taxon>
        <taxon>Majidae</taxon>
        <taxon>Chionoecetes</taxon>
    </lineage>
</organism>
<dbReference type="OrthoDB" id="9979716at2759"/>
<protein>
    <submittedName>
        <fullName evidence="2">Uncharacterized protein</fullName>
    </submittedName>
</protein>
<feature type="region of interest" description="Disordered" evidence="1">
    <location>
        <begin position="196"/>
        <end position="221"/>
    </location>
</feature>
<sequence>MTPVPTAACNRNHFNASSTDFTTFVSNRAESRRCPGVGRYEVVGGVSEETVSGDGGEDGAPGDTGGGGTALGFPLYAHDDETPLREQCVGGPFTHLAVGCSGSDTLILSNQCSSAEYSCHGSWLDGGRQYLVVTPTSRSSKGVRRLCLVLERGAGVLSLASSTRSCGRDLTPGLHGHIALNTTSTGESVVAIPTPRRVDQQASPPTPPLPSSSSFSSRASCPSHTPLAMDFDVWGAEGGGAELEPELESELESHHDPWNAGNEGVSRIIQIPAL</sequence>
<dbReference type="PANTHER" id="PTHR22255:SF9">
    <property type="entry name" value="LP06548P"/>
    <property type="match status" value="1"/>
</dbReference>
<evidence type="ECO:0000313" key="2">
    <source>
        <dbReference type="EMBL" id="KAG0720440.1"/>
    </source>
</evidence>